<accession>A0A1Y5R859</accession>
<evidence type="ECO:0000313" key="2">
    <source>
        <dbReference type="Proteomes" id="UP000193827"/>
    </source>
</evidence>
<evidence type="ECO:0000313" key="1">
    <source>
        <dbReference type="EMBL" id="SLN11348.1"/>
    </source>
</evidence>
<dbReference type="EMBL" id="FWFL01000001">
    <property type="protein sequence ID" value="SLN11348.1"/>
    <property type="molecule type" value="Genomic_DNA"/>
</dbReference>
<keyword evidence="2" id="KW-1185">Reference proteome</keyword>
<dbReference type="Proteomes" id="UP000193827">
    <property type="component" value="Unassembled WGS sequence"/>
</dbReference>
<gene>
    <name evidence="1" type="ORF">PEL8287_00251</name>
</gene>
<sequence length="130" mass="14125">MMLRRYLEEMMKLHCIFRIFVLALIFAVGANGIVMASNDVMHKENCIHTDAGDTLTDHPVHGHSDHHDTADNAAPGHDHETCMMHACSAITFEALAAGEIPASLSAVLTTSEHELAPLGLAENFLRPPDA</sequence>
<evidence type="ECO:0008006" key="3">
    <source>
        <dbReference type="Google" id="ProtNLM"/>
    </source>
</evidence>
<organism evidence="1 2">
    <name type="scientific">Roseovarius litorisediminis</name>
    <dbReference type="NCBI Taxonomy" id="1312363"/>
    <lineage>
        <taxon>Bacteria</taxon>
        <taxon>Pseudomonadati</taxon>
        <taxon>Pseudomonadota</taxon>
        <taxon>Alphaproteobacteria</taxon>
        <taxon>Rhodobacterales</taxon>
        <taxon>Roseobacteraceae</taxon>
        <taxon>Roseovarius</taxon>
    </lineage>
</organism>
<dbReference type="AlphaFoldDB" id="A0A1Y5R859"/>
<name>A0A1Y5R859_9RHOB</name>
<protein>
    <recommendedName>
        <fullName evidence="3">DUF2946 domain-containing protein</fullName>
    </recommendedName>
</protein>
<reference evidence="1 2" key="1">
    <citation type="submission" date="2017-03" db="EMBL/GenBank/DDBJ databases">
        <authorList>
            <person name="Afonso C.L."/>
            <person name="Miller P.J."/>
            <person name="Scott M.A."/>
            <person name="Spackman E."/>
            <person name="Goraichik I."/>
            <person name="Dimitrov K.M."/>
            <person name="Suarez D.L."/>
            <person name="Swayne D.E."/>
        </authorList>
    </citation>
    <scope>NUCLEOTIDE SEQUENCE [LARGE SCALE GENOMIC DNA]</scope>
    <source>
        <strain evidence="1 2">CECT 8287</strain>
    </source>
</reference>
<proteinExistence type="predicted"/>